<feature type="signal peptide" evidence="1">
    <location>
        <begin position="1"/>
        <end position="18"/>
    </location>
</feature>
<dbReference type="InterPro" id="IPR007484">
    <property type="entry name" value="Peptidase_M28"/>
</dbReference>
<dbReference type="GO" id="GO:0008235">
    <property type="term" value="F:metalloexopeptidase activity"/>
    <property type="evidence" value="ECO:0007669"/>
    <property type="project" value="InterPro"/>
</dbReference>
<reference evidence="3 4" key="1">
    <citation type="submission" date="2018-02" db="EMBL/GenBank/DDBJ databases">
        <title>Genomic Encyclopedia of Archaeal and Bacterial Type Strains, Phase II (KMG-II): from individual species to whole genera.</title>
        <authorList>
            <person name="Goeker M."/>
        </authorList>
    </citation>
    <scope>NUCLEOTIDE SEQUENCE [LARGE SCALE GENOMIC DNA]</scope>
    <source>
        <strain evidence="3 4">DSM 29526</strain>
    </source>
</reference>
<dbReference type="SUPFAM" id="SSF53187">
    <property type="entry name" value="Zn-dependent exopeptidases"/>
    <property type="match status" value="1"/>
</dbReference>
<dbReference type="RefSeq" id="WP_104421191.1">
    <property type="nucleotide sequence ID" value="NZ_PTJC01000006.1"/>
</dbReference>
<gene>
    <name evidence="3" type="ORF">CLV84_2864</name>
</gene>
<dbReference type="EMBL" id="PTJC01000006">
    <property type="protein sequence ID" value="PPK85951.1"/>
    <property type="molecule type" value="Genomic_DNA"/>
</dbReference>
<organism evidence="3 4">
    <name type="scientific">Neolewinella xylanilytica</name>
    <dbReference type="NCBI Taxonomy" id="1514080"/>
    <lineage>
        <taxon>Bacteria</taxon>
        <taxon>Pseudomonadati</taxon>
        <taxon>Bacteroidota</taxon>
        <taxon>Saprospiria</taxon>
        <taxon>Saprospirales</taxon>
        <taxon>Lewinellaceae</taxon>
        <taxon>Neolewinella</taxon>
    </lineage>
</organism>
<dbReference type="GO" id="GO:0006508">
    <property type="term" value="P:proteolysis"/>
    <property type="evidence" value="ECO:0007669"/>
    <property type="project" value="InterPro"/>
</dbReference>
<comment type="caution">
    <text evidence="3">The sequence shown here is derived from an EMBL/GenBank/DDBJ whole genome shotgun (WGS) entry which is preliminary data.</text>
</comment>
<sequence>MIRILIAGALLLSLTGNAQERATLPTTDEQARQLAATITTDDLREHLTILSADEMEGRETGEPGQKRAAAYLASQLQDLGIPPVVNDTGYFQTIKFSRQNWDTVDMRLNGEPLRHLWEFYSSPSKNANRETVTVNEVLFLGYGIDDPAYSDYRGHDVAGKTIIIFAGEPRGRDSNFLLSGSKDPSEYSLDDGRKLQSAYQHGVETVIVIDPAFKQNVQDVRRETLDGQMRMTDRTEAERQEANNVYVTPAVAKEMLGKEYRKVIKARKRIERNGRLRPVAVPTAIQLTQRKNVRELIGENVLGYVRGTDPRLADEVLVVSAHYDHIGRRGDAIFNGADDNGSGSSTVLEVAEAFVEAQKAGMGPRRSVLFLWVSGEEKGLLGSEYYASHPVFPLEYTVADINVDMVGRVDPEHEGNPNYIYVIGSNRLSTELHNINEAVNRDFTQIELDYKYNAKDDPNNFYERSDHYNFAERGIPSVFFFNGTHADYHRDTDTIEKINFDKMARIGQLIFYNAWQLANQDKRIEVDVK</sequence>
<accession>A0A2S6I4F2</accession>
<keyword evidence="1" id="KW-0732">Signal</keyword>
<evidence type="ECO:0000313" key="4">
    <source>
        <dbReference type="Proteomes" id="UP000237662"/>
    </source>
</evidence>
<evidence type="ECO:0000313" key="3">
    <source>
        <dbReference type="EMBL" id="PPK85951.1"/>
    </source>
</evidence>
<dbReference type="Pfam" id="PF04389">
    <property type="entry name" value="Peptidase_M28"/>
    <property type="match status" value="1"/>
</dbReference>
<name>A0A2S6I4F2_9BACT</name>
<dbReference type="Gene3D" id="3.40.630.10">
    <property type="entry name" value="Zn peptidases"/>
    <property type="match status" value="2"/>
</dbReference>
<keyword evidence="4" id="KW-1185">Reference proteome</keyword>
<dbReference type="PANTHER" id="PTHR12147">
    <property type="entry name" value="METALLOPEPTIDASE M28 FAMILY MEMBER"/>
    <property type="match status" value="1"/>
</dbReference>
<dbReference type="OrthoDB" id="9764939at2"/>
<feature type="chain" id="PRO_5015764985" evidence="1">
    <location>
        <begin position="19"/>
        <end position="529"/>
    </location>
</feature>
<feature type="domain" description="Peptidase M28" evidence="2">
    <location>
        <begin position="300"/>
        <end position="512"/>
    </location>
</feature>
<evidence type="ECO:0000259" key="2">
    <source>
        <dbReference type="Pfam" id="PF04389"/>
    </source>
</evidence>
<dbReference type="PANTHER" id="PTHR12147:SF26">
    <property type="entry name" value="PEPTIDASE M28 DOMAIN-CONTAINING PROTEIN"/>
    <property type="match status" value="1"/>
</dbReference>
<evidence type="ECO:0000256" key="1">
    <source>
        <dbReference type="SAM" id="SignalP"/>
    </source>
</evidence>
<protein>
    <submittedName>
        <fullName evidence="3">Peptidase M28-like protein</fullName>
    </submittedName>
</protein>
<dbReference type="Proteomes" id="UP000237662">
    <property type="component" value="Unassembled WGS sequence"/>
</dbReference>
<proteinExistence type="predicted"/>
<dbReference type="AlphaFoldDB" id="A0A2S6I4F2"/>
<dbReference type="InterPro" id="IPR045175">
    <property type="entry name" value="M28_fam"/>
</dbReference>